<comment type="catalytic activity">
    <reaction evidence="7">
        <text>a long-chain fatty acid + ATP + CoA = a long-chain fatty acyl-CoA + AMP + diphosphate</text>
        <dbReference type="Rhea" id="RHEA:15421"/>
        <dbReference type="ChEBI" id="CHEBI:30616"/>
        <dbReference type="ChEBI" id="CHEBI:33019"/>
        <dbReference type="ChEBI" id="CHEBI:57287"/>
        <dbReference type="ChEBI" id="CHEBI:57560"/>
        <dbReference type="ChEBI" id="CHEBI:83139"/>
        <dbReference type="ChEBI" id="CHEBI:456215"/>
        <dbReference type="EC" id="6.2.1.3"/>
    </reaction>
</comment>
<evidence type="ECO:0000256" key="6">
    <source>
        <dbReference type="ARBA" id="ARBA00026121"/>
    </source>
</evidence>
<name>A0A132A1F8_SARSC</name>
<dbReference type="EMBL" id="WVUK01000063">
    <property type="protein sequence ID" value="KAF7489977.1"/>
    <property type="molecule type" value="Genomic_DNA"/>
</dbReference>
<feature type="domain" description="AMP-dependent synthetase/ligase" evidence="8">
    <location>
        <begin position="130"/>
        <end position="548"/>
    </location>
</feature>
<dbReference type="Pfam" id="PF00501">
    <property type="entry name" value="AMP-binding"/>
    <property type="match status" value="1"/>
</dbReference>
<dbReference type="InterPro" id="IPR020845">
    <property type="entry name" value="AMP-binding_CS"/>
</dbReference>
<dbReference type="AlphaFoldDB" id="A0A132A1F8"/>
<dbReference type="Proteomes" id="UP000616769">
    <property type="component" value="Unassembled WGS sequence"/>
</dbReference>
<proteinExistence type="inferred from homology"/>
<keyword evidence="4" id="KW-0276">Fatty acid metabolism</keyword>
<evidence type="ECO:0000256" key="1">
    <source>
        <dbReference type="ARBA" id="ARBA00006432"/>
    </source>
</evidence>
<gene>
    <name evidence="10" type="ORF">QR98_0030900</name>
    <name evidence="9" type="ORF">SSS_4687</name>
</gene>
<evidence type="ECO:0000256" key="2">
    <source>
        <dbReference type="ARBA" id="ARBA00022598"/>
    </source>
</evidence>
<dbReference type="VEuPathDB" id="VectorBase:SSCA005128"/>
<dbReference type="EMBL" id="JXLN01009655">
    <property type="protein sequence ID" value="KPM04639.1"/>
    <property type="molecule type" value="Genomic_DNA"/>
</dbReference>
<dbReference type="GO" id="GO:0004467">
    <property type="term" value="F:long-chain fatty acid-CoA ligase activity"/>
    <property type="evidence" value="ECO:0007669"/>
    <property type="project" value="UniProtKB-EC"/>
</dbReference>
<dbReference type="InterPro" id="IPR042099">
    <property type="entry name" value="ANL_N_sf"/>
</dbReference>
<evidence type="ECO:0000313" key="9">
    <source>
        <dbReference type="EMBL" id="KAF7489977.1"/>
    </source>
</evidence>
<evidence type="ECO:0000313" key="11">
    <source>
        <dbReference type="EnsemblMetazoa" id="KAF7489977.1"/>
    </source>
</evidence>
<evidence type="ECO:0000313" key="13">
    <source>
        <dbReference type="Proteomes" id="UP000616769"/>
    </source>
</evidence>
<dbReference type="Proteomes" id="UP000070412">
    <property type="component" value="Unassembled WGS sequence"/>
</dbReference>
<evidence type="ECO:0000256" key="5">
    <source>
        <dbReference type="ARBA" id="ARBA00022840"/>
    </source>
</evidence>
<evidence type="ECO:0000259" key="8">
    <source>
        <dbReference type="Pfam" id="PF00501"/>
    </source>
</evidence>
<dbReference type="PROSITE" id="PS00455">
    <property type="entry name" value="AMP_BINDING"/>
    <property type="match status" value="1"/>
</dbReference>
<reference evidence="10 13" key="1">
    <citation type="journal article" date="2015" name="Parasit. Vectors">
        <title>Draft genome of the scabies mite.</title>
        <authorList>
            <person name="Rider S.D.Jr."/>
            <person name="Morgan M.S."/>
            <person name="Arlian L.G."/>
        </authorList>
    </citation>
    <scope>NUCLEOTIDE SEQUENCE [LARGE SCALE GENOMIC DNA]</scope>
    <source>
        <strain evidence="10">Arlian Lab</strain>
    </source>
</reference>
<dbReference type="Gene3D" id="3.40.50.12780">
    <property type="entry name" value="N-terminal domain of ligase-like"/>
    <property type="match status" value="1"/>
</dbReference>
<dbReference type="EnsemblMetazoa" id="SSS_4687s_mrna">
    <property type="protein sequence ID" value="KAF7489977.1"/>
    <property type="gene ID" value="SSS_4687"/>
</dbReference>
<dbReference type="PANTHER" id="PTHR43272:SF83">
    <property type="entry name" value="ACYL-COA SYNTHETASE LONG-CHAIN, ISOFORM J"/>
    <property type="match status" value="1"/>
</dbReference>
<keyword evidence="4" id="KW-0443">Lipid metabolism</keyword>
<dbReference type="GO" id="GO:0005886">
    <property type="term" value="C:plasma membrane"/>
    <property type="evidence" value="ECO:0007669"/>
    <property type="project" value="TreeGrafter"/>
</dbReference>
<evidence type="ECO:0000256" key="7">
    <source>
        <dbReference type="ARBA" id="ARBA00036813"/>
    </source>
</evidence>
<evidence type="ECO:0000256" key="3">
    <source>
        <dbReference type="ARBA" id="ARBA00022741"/>
    </source>
</evidence>
<dbReference type="SUPFAM" id="SSF56801">
    <property type="entry name" value="Acetyl-CoA synthetase-like"/>
    <property type="match status" value="1"/>
</dbReference>
<keyword evidence="12" id="KW-1185">Reference proteome</keyword>
<reference evidence="11" key="4">
    <citation type="submission" date="2022-06" db="UniProtKB">
        <authorList>
            <consortium name="EnsemblMetazoa"/>
        </authorList>
    </citation>
    <scope>IDENTIFICATION</scope>
</reference>
<evidence type="ECO:0000313" key="10">
    <source>
        <dbReference type="EMBL" id="KPM04639.1"/>
    </source>
</evidence>
<sequence length="730" mass="83503">MFKEKLLPKLILWNTRFVVGTYTALSLPVYVAVQKPWRVLKQSKQRWTKVEHSPDGSFYYWKRHGHPIKLDNDYHLCRTFEEIFERMKSNVDLSAKRLGFREVYSAQIKYDPNGQPIKQDGRIVKEIRLADDFTWLTNGDVFEKIKNLGQGFLALDITPQDKVLLFADTRIEWLLASFSLLYQNIPIVTLFSNLGVKGFEYGVNQQKSKIIITTFDLLERIHNSIDRLPTLEKIIYMRYEFQKKQPLPKFPQRIQLIPFDEIEKIGSLNKSNGRASTTFSSDPNAISMIMYTSGTTGTPKAVKFSNKQIISCLISLASNVDDIQHEGPRHRYASFLPLAHIMGFTFELFFFIGGLTIGYSSPNTLTDSSPGNVEGQAGDLRILKPTVLVSVPLILDRIVKEIYLKLQSRSPILPPLFNYLIDYKIRWTERGFTTPILNRIICRRVQEQFGGNLEFIICGGAPLNPKTERIIRAALNVKLMTGYGLTETTGGVIGMRREHIISGVAGIPLEGVNVRLIDWKEGGYTIDDKPHPRGEIVIGGENIAEGYYELEEETKEVFHYDSHGTKWFHTGDIGEILDNGSLKIIDRKKDLAKLPNGEYISFGKIEGTLKTASLIENCCICIDSHKNDIIALIVPNTKHLKLLANKYNKSDLSHSQLCHDKTINEKIMQEINDICKKSKFHRREIPKSLYVCDEEWTPDNDLLTSAFKLKRKNVYKHYEREISQLFANLS</sequence>
<reference evidence="9" key="3">
    <citation type="submission" date="2020-01" db="EMBL/GenBank/DDBJ databases">
        <authorList>
            <person name="Korhonen P.K.K."/>
            <person name="Guangxu M.G."/>
            <person name="Wang T.W."/>
            <person name="Stroehlein A.J.S."/>
            <person name="Young N.D."/>
            <person name="Ang C.-S.A."/>
            <person name="Fernando D.W.F."/>
            <person name="Lu H.L."/>
            <person name="Taylor S.T."/>
            <person name="Ehtesham M.E.M."/>
            <person name="Najaraj S.H.N."/>
            <person name="Harsha G.H.G."/>
            <person name="Madugundu A.M."/>
            <person name="Renuse S.R."/>
            <person name="Holt D.H."/>
            <person name="Pandey A.P."/>
            <person name="Papenfuss A.P."/>
            <person name="Gasser R.B.G."/>
            <person name="Fischer K.F."/>
        </authorList>
    </citation>
    <scope>NUCLEOTIDE SEQUENCE</scope>
    <source>
        <strain evidence="9">SSS_KF_BRIS2020</strain>
    </source>
</reference>
<dbReference type="GO" id="GO:0005524">
    <property type="term" value="F:ATP binding"/>
    <property type="evidence" value="ECO:0007669"/>
    <property type="project" value="UniProtKB-KW"/>
</dbReference>
<keyword evidence="2 10" id="KW-0436">Ligase</keyword>
<reference evidence="12" key="2">
    <citation type="journal article" date="2020" name="PLoS Negl. Trop. Dis.">
        <title>High-quality nuclear genome for Sarcoptes scabiei-A critical resource for a neglected parasite.</title>
        <authorList>
            <person name="Korhonen P.K."/>
            <person name="Gasser R.B."/>
            <person name="Ma G."/>
            <person name="Wang T."/>
            <person name="Stroehlein A.J."/>
            <person name="Young N.D."/>
            <person name="Ang C.S."/>
            <person name="Fernando D.D."/>
            <person name="Lu H.C."/>
            <person name="Taylor S."/>
            <person name="Reynolds S.L."/>
            <person name="Mofiz E."/>
            <person name="Najaraj S.H."/>
            <person name="Gowda H."/>
            <person name="Madugundu A."/>
            <person name="Renuse S."/>
            <person name="Holt D."/>
            <person name="Pandey A."/>
            <person name="Papenfuss A.T."/>
            <person name="Fischer K."/>
        </authorList>
    </citation>
    <scope>NUCLEOTIDE SEQUENCE [LARGE SCALE GENOMIC DNA]</scope>
</reference>
<evidence type="ECO:0000256" key="4">
    <source>
        <dbReference type="ARBA" id="ARBA00022832"/>
    </source>
</evidence>
<evidence type="ECO:0000313" key="12">
    <source>
        <dbReference type="Proteomes" id="UP000070412"/>
    </source>
</evidence>
<dbReference type="GO" id="GO:0005811">
    <property type="term" value="C:lipid droplet"/>
    <property type="evidence" value="ECO:0007669"/>
    <property type="project" value="TreeGrafter"/>
</dbReference>
<keyword evidence="5" id="KW-0067">ATP-binding</keyword>
<dbReference type="PANTHER" id="PTHR43272">
    <property type="entry name" value="LONG-CHAIN-FATTY-ACID--COA LIGASE"/>
    <property type="match status" value="1"/>
</dbReference>
<protein>
    <recommendedName>
        <fullName evidence="6">long-chain-fatty-acid--CoA ligase</fullName>
        <ecNumber evidence="6">6.2.1.3</ecNumber>
    </recommendedName>
</protein>
<dbReference type="GO" id="GO:0035336">
    <property type="term" value="P:long-chain fatty-acyl-CoA metabolic process"/>
    <property type="evidence" value="ECO:0007669"/>
    <property type="project" value="TreeGrafter"/>
</dbReference>
<comment type="similarity">
    <text evidence="1">Belongs to the ATP-dependent AMP-binding enzyme family.</text>
</comment>
<dbReference type="EC" id="6.2.1.3" evidence="6"/>
<dbReference type="InterPro" id="IPR000873">
    <property type="entry name" value="AMP-dep_synth/lig_dom"/>
</dbReference>
<keyword evidence="3" id="KW-0547">Nucleotide-binding</keyword>
<dbReference type="GO" id="GO:0005783">
    <property type="term" value="C:endoplasmic reticulum"/>
    <property type="evidence" value="ECO:0007669"/>
    <property type="project" value="TreeGrafter"/>
</dbReference>
<accession>A0A132A1F8</accession>
<dbReference type="OrthoDB" id="6503255at2759"/>
<dbReference type="GO" id="GO:0030182">
    <property type="term" value="P:neuron differentiation"/>
    <property type="evidence" value="ECO:0007669"/>
    <property type="project" value="TreeGrafter"/>
</dbReference>
<organism evidence="10 13">
    <name type="scientific">Sarcoptes scabiei</name>
    <name type="common">Itch mite</name>
    <name type="synonym">Acarus scabiei</name>
    <dbReference type="NCBI Taxonomy" id="52283"/>
    <lineage>
        <taxon>Eukaryota</taxon>
        <taxon>Metazoa</taxon>
        <taxon>Ecdysozoa</taxon>
        <taxon>Arthropoda</taxon>
        <taxon>Chelicerata</taxon>
        <taxon>Arachnida</taxon>
        <taxon>Acari</taxon>
        <taxon>Acariformes</taxon>
        <taxon>Sarcoptiformes</taxon>
        <taxon>Astigmata</taxon>
        <taxon>Psoroptidia</taxon>
        <taxon>Sarcoptoidea</taxon>
        <taxon>Sarcoptidae</taxon>
        <taxon>Sarcoptinae</taxon>
        <taxon>Sarcoptes</taxon>
    </lineage>
</organism>